<feature type="domain" description="Glycosyl transferase family 1" evidence="2">
    <location>
        <begin position="57"/>
        <end position="223"/>
    </location>
</feature>
<dbReference type="SUPFAM" id="SSF53756">
    <property type="entry name" value="UDP-Glycosyltransferase/glycogen phosphorylase"/>
    <property type="match status" value="1"/>
</dbReference>
<dbReference type="CDD" id="cd03801">
    <property type="entry name" value="GT4_PimA-like"/>
    <property type="match status" value="1"/>
</dbReference>
<dbReference type="InterPro" id="IPR001296">
    <property type="entry name" value="Glyco_trans_1"/>
</dbReference>
<sequence length="272" mass="29713">MQGDENLDRPLPWPAKVIRALTIPRLDFIAARSPGGEEMLRHWGATAPADVVPHTIPEWDQPPRRDGRPFTIGFAGRLIEQKGIRDLIAAVARLDFPFRFLVAGNGPLRDELATADLGRGTLELVPPNQRPDDLPRWYAEMDVLVLPSRTKPTWAEQYGKVLAEALLCGTPVIGSSSGAIPWVIELTGGGRVFPEGDDVALAALLSEYHADPALRARLAQTGRANVVEHLLPRAAAEKLDHLMRDAIARGPSARWTSRRPPPARRPVTASAS</sequence>
<dbReference type="PANTHER" id="PTHR45947:SF3">
    <property type="entry name" value="SULFOQUINOVOSYL TRANSFERASE SQD2"/>
    <property type="match status" value="1"/>
</dbReference>
<dbReference type="EMBL" id="CP088295">
    <property type="protein sequence ID" value="UUY05050.1"/>
    <property type="molecule type" value="Genomic_DNA"/>
</dbReference>
<dbReference type="PANTHER" id="PTHR45947">
    <property type="entry name" value="SULFOQUINOVOSYL TRANSFERASE SQD2"/>
    <property type="match status" value="1"/>
</dbReference>
<proteinExistence type="predicted"/>
<organism evidence="3 4">
    <name type="scientific">Svornostia abyssi</name>
    <dbReference type="NCBI Taxonomy" id="2898438"/>
    <lineage>
        <taxon>Bacteria</taxon>
        <taxon>Bacillati</taxon>
        <taxon>Actinomycetota</taxon>
        <taxon>Thermoleophilia</taxon>
        <taxon>Solirubrobacterales</taxon>
        <taxon>Baekduiaceae</taxon>
        <taxon>Svornostia</taxon>
    </lineage>
</organism>
<name>A0ABY5PKI2_9ACTN</name>
<reference evidence="4" key="1">
    <citation type="submission" date="2021-11" db="EMBL/GenBank/DDBJ databases">
        <title>Cultivation dependent microbiological survey of springs from the worlds oldest radium mine currently devoted to the extraction of radon-saturated water.</title>
        <authorList>
            <person name="Kapinusova G."/>
            <person name="Smrhova T."/>
            <person name="Strejcek M."/>
            <person name="Suman J."/>
            <person name="Jani K."/>
            <person name="Pajer P."/>
            <person name="Uhlik O."/>
        </authorList>
    </citation>
    <scope>NUCLEOTIDE SEQUENCE [LARGE SCALE GENOMIC DNA]</scope>
    <source>
        <strain evidence="4">J379</strain>
    </source>
</reference>
<dbReference type="Pfam" id="PF00534">
    <property type="entry name" value="Glycos_transf_1"/>
    <property type="match status" value="1"/>
</dbReference>
<evidence type="ECO:0000313" key="4">
    <source>
        <dbReference type="Proteomes" id="UP001058860"/>
    </source>
</evidence>
<dbReference type="Gene3D" id="3.40.50.2000">
    <property type="entry name" value="Glycogen Phosphorylase B"/>
    <property type="match status" value="1"/>
</dbReference>
<feature type="region of interest" description="Disordered" evidence="1">
    <location>
        <begin position="250"/>
        <end position="272"/>
    </location>
</feature>
<accession>A0ABY5PKI2</accession>
<evidence type="ECO:0000256" key="1">
    <source>
        <dbReference type="SAM" id="MobiDB-lite"/>
    </source>
</evidence>
<dbReference type="Proteomes" id="UP001058860">
    <property type="component" value="Chromosome"/>
</dbReference>
<gene>
    <name evidence="3" type="ORF">LRS13_05840</name>
</gene>
<protein>
    <submittedName>
        <fullName evidence="3">Glycosyltransferase family 4 protein</fullName>
    </submittedName>
</protein>
<keyword evidence="4" id="KW-1185">Reference proteome</keyword>
<evidence type="ECO:0000259" key="2">
    <source>
        <dbReference type="Pfam" id="PF00534"/>
    </source>
</evidence>
<dbReference type="InterPro" id="IPR050194">
    <property type="entry name" value="Glycosyltransferase_grp1"/>
</dbReference>
<evidence type="ECO:0000313" key="3">
    <source>
        <dbReference type="EMBL" id="UUY05050.1"/>
    </source>
</evidence>
<dbReference type="RefSeq" id="WP_353865519.1">
    <property type="nucleotide sequence ID" value="NZ_CP088295.1"/>
</dbReference>